<dbReference type="Pfam" id="PF00490">
    <property type="entry name" value="ALAD"/>
    <property type="match status" value="1"/>
</dbReference>
<dbReference type="UniPathway" id="UPA00251">
    <property type="reaction ID" value="UER00318"/>
</dbReference>
<comment type="subunit">
    <text evidence="10">Homooctamer.</text>
</comment>
<evidence type="ECO:0000256" key="3">
    <source>
        <dbReference type="ARBA" id="ARBA00012053"/>
    </source>
</evidence>
<reference evidence="13 14" key="1">
    <citation type="submission" date="2016-09" db="EMBL/GenBank/DDBJ databases">
        <title>Extensive genetic diversity and differential bi-allelic expression allows diatom success in the polar Southern Ocean.</title>
        <authorList>
            <consortium name="DOE Joint Genome Institute"/>
            <person name="Mock T."/>
            <person name="Otillar R.P."/>
            <person name="Strauss J."/>
            <person name="Dupont C."/>
            <person name="Frickenhaus S."/>
            <person name="Maumus F."/>
            <person name="Mcmullan M."/>
            <person name="Sanges R."/>
            <person name="Schmutz J."/>
            <person name="Toseland A."/>
            <person name="Valas R."/>
            <person name="Veluchamy A."/>
            <person name="Ward B.J."/>
            <person name="Allen A."/>
            <person name="Barry K."/>
            <person name="Falciatore A."/>
            <person name="Ferrante M."/>
            <person name="Fortunato A.E."/>
            <person name="Gloeckner G."/>
            <person name="Gruber A."/>
            <person name="Hipkin R."/>
            <person name="Janech M."/>
            <person name="Kroth P."/>
            <person name="Leese F."/>
            <person name="Lindquist E."/>
            <person name="Lyon B.R."/>
            <person name="Martin J."/>
            <person name="Mayer C."/>
            <person name="Parker M."/>
            <person name="Quesneville H."/>
            <person name="Raymond J."/>
            <person name="Uhlig C."/>
            <person name="Valentin K.U."/>
            <person name="Worden A.Z."/>
            <person name="Armbrust E.V."/>
            <person name="Bowler C."/>
            <person name="Green B."/>
            <person name="Moulton V."/>
            <person name="Van Oosterhout C."/>
            <person name="Grigoriev I."/>
        </authorList>
    </citation>
    <scope>NUCLEOTIDE SEQUENCE [LARGE SCALE GENOMIC DNA]</scope>
    <source>
        <strain evidence="13 14">CCMP1102</strain>
    </source>
</reference>
<dbReference type="InterPro" id="IPR030656">
    <property type="entry name" value="ALAD_AS"/>
</dbReference>
<proteinExistence type="inferred from homology"/>
<gene>
    <name evidence="13" type="primary">AlaD</name>
    <name evidence="13" type="ORF">FRACYDRAFT_218256</name>
</gene>
<dbReference type="FunFam" id="3.20.20.70:FF:000019">
    <property type="entry name" value="Delta-aminolevulinic acid dehydratase"/>
    <property type="match status" value="1"/>
</dbReference>
<evidence type="ECO:0000313" key="13">
    <source>
        <dbReference type="EMBL" id="OEU16003.1"/>
    </source>
</evidence>
<evidence type="ECO:0000256" key="6">
    <source>
        <dbReference type="ARBA" id="ARBA00023239"/>
    </source>
</evidence>
<accession>A0A1E7FDX8</accession>
<dbReference type="OrthoDB" id="1530at2759"/>
<dbReference type="PANTHER" id="PTHR11458">
    <property type="entry name" value="DELTA-AMINOLEVULINIC ACID DEHYDRATASE"/>
    <property type="match status" value="1"/>
</dbReference>
<dbReference type="InParanoid" id="A0A1E7FDX8"/>
<keyword evidence="6 10" id="KW-0456">Lyase</keyword>
<comment type="function">
    <text evidence="8">Catalyzes an early step in the biosynthesis of tetrapyrroles. Binds two molecules of 5-aminolevulinate per subunit, each at a distinct site, and catalyzes their condensation to form porphobilinogen.</text>
</comment>
<evidence type="ECO:0000313" key="14">
    <source>
        <dbReference type="Proteomes" id="UP000095751"/>
    </source>
</evidence>
<dbReference type="CDD" id="cd04823">
    <property type="entry name" value="ALAD_PBGS_aspartate_rich"/>
    <property type="match status" value="1"/>
</dbReference>
<evidence type="ECO:0000256" key="10">
    <source>
        <dbReference type="RuleBase" id="RU000515"/>
    </source>
</evidence>
<keyword evidence="5" id="KW-0350">Heme biosynthesis</keyword>
<dbReference type="SMART" id="SM01004">
    <property type="entry name" value="ALAD"/>
    <property type="match status" value="1"/>
</dbReference>
<comment type="similarity">
    <text evidence="2 11">Belongs to the ALAD family.</text>
</comment>
<dbReference type="InterPro" id="IPR013785">
    <property type="entry name" value="Aldolase_TIM"/>
</dbReference>
<feature type="signal peptide" evidence="12">
    <location>
        <begin position="1"/>
        <end position="19"/>
    </location>
</feature>
<comment type="catalytic activity">
    <reaction evidence="9 10">
        <text>2 5-aminolevulinate = porphobilinogen + 2 H2O + H(+)</text>
        <dbReference type="Rhea" id="RHEA:24064"/>
        <dbReference type="ChEBI" id="CHEBI:15377"/>
        <dbReference type="ChEBI" id="CHEBI:15378"/>
        <dbReference type="ChEBI" id="CHEBI:58126"/>
        <dbReference type="ChEBI" id="CHEBI:356416"/>
        <dbReference type="EC" id="4.2.1.24"/>
    </reaction>
</comment>
<feature type="chain" id="PRO_5009193009" description="Delta-aminolevulinic acid dehydratase" evidence="12">
    <location>
        <begin position="20"/>
        <end position="405"/>
    </location>
</feature>
<dbReference type="EMBL" id="KV784359">
    <property type="protein sequence ID" value="OEU16003.1"/>
    <property type="molecule type" value="Genomic_DNA"/>
</dbReference>
<dbReference type="KEGG" id="fcy:FRACYDRAFT_218256"/>
<dbReference type="SUPFAM" id="SSF51569">
    <property type="entry name" value="Aldolase"/>
    <property type="match status" value="1"/>
</dbReference>
<evidence type="ECO:0000256" key="11">
    <source>
        <dbReference type="RuleBase" id="RU004161"/>
    </source>
</evidence>
<dbReference type="PRINTS" id="PR00144">
    <property type="entry name" value="DALDHYDRTASE"/>
</dbReference>
<evidence type="ECO:0000256" key="9">
    <source>
        <dbReference type="ARBA" id="ARBA00047651"/>
    </source>
</evidence>
<keyword evidence="7 10" id="KW-0627">Porphyrin biosynthesis</keyword>
<evidence type="ECO:0000256" key="12">
    <source>
        <dbReference type="SAM" id="SignalP"/>
    </source>
</evidence>
<protein>
    <recommendedName>
        <fullName evidence="4 10">Delta-aminolevulinic acid dehydratase</fullName>
        <ecNumber evidence="3 10">4.2.1.24</ecNumber>
    </recommendedName>
</protein>
<dbReference type="FunCoup" id="A0A1E7FDX8">
    <property type="interactions" value="277"/>
</dbReference>
<dbReference type="Proteomes" id="UP000095751">
    <property type="component" value="Unassembled WGS sequence"/>
</dbReference>
<name>A0A1E7FDX8_9STRA</name>
<evidence type="ECO:0000256" key="2">
    <source>
        <dbReference type="ARBA" id="ARBA00008055"/>
    </source>
</evidence>
<dbReference type="PANTHER" id="PTHR11458:SF0">
    <property type="entry name" value="DELTA-AMINOLEVULINIC ACID DEHYDRATASE"/>
    <property type="match status" value="1"/>
</dbReference>
<sequence length="405" mass="44485">MKIIAFALFLASSACTASAFSVVAPPSVGSTTALSDSLNPDSIDKTMRGIDDESGFDFDPVAGENPALTRNNKGEVWVQQRARPRRNRKSATMRGMVRENIVTPSNFIYPLFIHDEDFNQKIESMPGCERHSLDSMLKEVGESYDLGVKTFVLFPKIPDELKTNMGVEAYNPEGIIPRAVRMIKEAYPDSLVCTDVALDPYSDQGHDGIVVDGKIINDETINQLCKQVVCQARAGADIVAPSDMMDGRVKAIRDALDSEGFTNVSILAYTAKYASAYYGPFRDALDSHPGFGDKKTYQQDPANGREALIEAALDAAEGADMLMVKPGMPYLDVVRRLKDNSPLPIAAYHVSGEYAMIKAACERGWLDEKAVVMETLTCFKRAGADIILTYYAKQAAQWIKDDGLY</sequence>
<dbReference type="PROSITE" id="PS00169">
    <property type="entry name" value="D_ALA_DEHYDRATASE"/>
    <property type="match status" value="1"/>
</dbReference>
<comment type="pathway">
    <text evidence="1">Porphyrin-containing compound metabolism; protoporphyrin-IX biosynthesis; coproporphyrinogen-III from 5-aminolevulinate: step 1/4.</text>
</comment>
<dbReference type="GO" id="GO:0006782">
    <property type="term" value="P:protoporphyrinogen IX biosynthetic process"/>
    <property type="evidence" value="ECO:0007669"/>
    <property type="project" value="UniProtKB-UniPathway"/>
</dbReference>
<evidence type="ECO:0000256" key="7">
    <source>
        <dbReference type="ARBA" id="ARBA00023244"/>
    </source>
</evidence>
<dbReference type="PROSITE" id="PS51257">
    <property type="entry name" value="PROKAR_LIPOPROTEIN"/>
    <property type="match status" value="1"/>
</dbReference>
<evidence type="ECO:0000256" key="8">
    <source>
        <dbReference type="ARBA" id="ARBA00025628"/>
    </source>
</evidence>
<organism evidence="13 14">
    <name type="scientific">Fragilariopsis cylindrus CCMP1102</name>
    <dbReference type="NCBI Taxonomy" id="635003"/>
    <lineage>
        <taxon>Eukaryota</taxon>
        <taxon>Sar</taxon>
        <taxon>Stramenopiles</taxon>
        <taxon>Ochrophyta</taxon>
        <taxon>Bacillariophyta</taxon>
        <taxon>Bacillariophyceae</taxon>
        <taxon>Bacillariophycidae</taxon>
        <taxon>Bacillariales</taxon>
        <taxon>Bacillariaceae</taxon>
        <taxon>Fragilariopsis</taxon>
    </lineage>
</organism>
<dbReference type="InterPro" id="IPR001731">
    <property type="entry name" value="ALAD"/>
</dbReference>
<evidence type="ECO:0000256" key="1">
    <source>
        <dbReference type="ARBA" id="ARBA00004694"/>
    </source>
</evidence>
<dbReference type="GO" id="GO:0005829">
    <property type="term" value="C:cytosol"/>
    <property type="evidence" value="ECO:0007669"/>
    <property type="project" value="TreeGrafter"/>
</dbReference>
<dbReference type="GO" id="GO:0004655">
    <property type="term" value="F:porphobilinogen synthase activity"/>
    <property type="evidence" value="ECO:0007669"/>
    <property type="project" value="UniProtKB-EC"/>
</dbReference>
<keyword evidence="14" id="KW-1185">Reference proteome</keyword>
<dbReference type="Gene3D" id="3.20.20.70">
    <property type="entry name" value="Aldolase class I"/>
    <property type="match status" value="1"/>
</dbReference>
<dbReference type="GO" id="GO:0008270">
    <property type="term" value="F:zinc ion binding"/>
    <property type="evidence" value="ECO:0007669"/>
    <property type="project" value="TreeGrafter"/>
</dbReference>
<dbReference type="AlphaFoldDB" id="A0A1E7FDX8"/>
<keyword evidence="12" id="KW-0732">Signal</keyword>
<evidence type="ECO:0000256" key="5">
    <source>
        <dbReference type="ARBA" id="ARBA00023133"/>
    </source>
</evidence>
<dbReference type="NCBIfam" id="NF006762">
    <property type="entry name" value="PRK09283.1"/>
    <property type="match status" value="1"/>
</dbReference>
<evidence type="ECO:0000256" key="4">
    <source>
        <dbReference type="ARBA" id="ARBA00020771"/>
    </source>
</evidence>
<dbReference type="EC" id="4.2.1.24" evidence="3 10"/>